<evidence type="ECO:0000259" key="1">
    <source>
        <dbReference type="PROSITE" id="PS51186"/>
    </source>
</evidence>
<dbReference type="GO" id="GO:0016747">
    <property type="term" value="F:acyltransferase activity, transferring groups other than amino-acyl groups"/>
    <property type="evidence" value="ECO:0007669"/>
    <property type="project" value="InterPro"/>
</dbReference>
<dbReference type="EMBL" id="JADZSC010000001">
    <property type="protein sequence ID" value="MBH0229441.1"/>
    <property type="molecule type" value="Genomic_DNA"/>
</dbReference>
<reference evidence="2 3" key="1">
    <citation type="journal article" date="2005" name="Int. J. Syst. Evol. Microbiol.">
        <title>Halobacillus yeomjeoni sp. nov., isolated from a marine solar saltern in Korea.</title>
        <authorList>
            <person name="Yoon J.H."/>
            <person name="Kang S.J."/>
            <person name="Lee C.H."/>
            <person name="Oh H.W."/>
            <person name="Oh T.K."/>
        </authorList>
    </citation>
    <scope>NUCLEOTIDE SEQUENCE [LARGE SCALE GENOMIC DNA]</scope>
    <source>
        <strain evidence="2 3">KCTC 3957</strain>
    </source>
</reference>
<dbReference type="Pfam" id="PF13302">
    <property type="entry name" value="Acetyltransf_3"/>
    <property type="match status" value="1"/>
</dbReference>
<dbReference type="CDD" id="cd04301">
    <property type="entry name" value="NAT_SF"/>
    <property type="match status" value="1"/>
</dbReference>
<feature type="domain" description="N-acetyltransferase" evidence="1">
    <location>
        <begin position="34"/>
        <end position="174"/>
    </location>
</feature>
<dbReference type="RefSeq" id="WP_197316051.1">
    <property type="nucleotide sequence ID" value="NZ_JADZSC010000001.1"/>
</dbReference>
<dbReference type="PANTHER" id="PTHR39173">
    <property type="entry name" value="ACETYLTRANSFERASE"/>
    <property type="match status" value="1"/>
</dbReference>
<name>A0A931MUJ4_9BACI</name>
<organism evidence="2 3">
    <name type="scientific">Halobacillus yeomjeoni</name>
    <dbReference type="NCBI Taxonomy" id="311194"/>
    <lineage>
        <taxon>Bacteria</taxon>
        <taxon>Bacillati</taxon>
        <taxon>Bacillota</taxon>
        <taxon>Bacilli</taxon>
        <taxon>Bacillales</taxon>
        <taxon>Bacillaceae</taxon>
        <taxon>Halobacillus</taxon>
    </lineage>
</organism>
<dbReference type="Proteomes" id="UP000614490">
    <property type="component" value="Unassembled WGS sequence"/>
</dbReference>
<comment type="caution">
    <text evidence="2">The sequence shown here is derived from an EMBL/GenBank/DDBJ whole genome shotgun (WGS) entry which is preliminary data.</text>
</comment>
<dbReference type="InterPro" id="IPR000182">
    <property type="entry name" value="GNAT_dom"/>
</dbReference>
<dbReference type="AlphaFoldDB" id="A0A931MUJ4"/>
<protein>
    <submittedName>
        <fullName evidence="2">GNAT family N-acetyltransferase</fullName>
    </submittedName>
</protein>
<gene>
    <name evidence="2" type="ORF">H0267_04355</name>
</gene>
<keyword evidence="3" id="KW-1185">Reference proteome</keyword>
<evidence type="ECO:0000313" key="2">
    <source>
        <dbReference type="EMBL" id="MBH0229441.1"/>
    </source>
</evidence>
<accession>A0A931MUJ4</accession>
<evidence type="ECO:0000313" key="3">
    <source>
        <dbReference type="Proteomes" id="UP000614490"/>
    </source>
</evidence>
<sequence length="174" mass="19966">MDERLQLIKPTIDLKDEYISFYNEWKETGESMVPWVIEKDPGNFEAMVQFLEDNANGVNLPEGWIPHSTYWLIDQNNKVLGVVNLRHELTDFLRNNGGHIGYGIRPSERKKGYATQLLALSLEKAKALYIKKVLVVCDEWNTASYKTIVNNSGVADTDFVEEDGNVVKRFWIAI</sequence>
<dbReference type="InterPro" id="IPR016181">
    <property type="entry name" value="Acyl_CoA_acyltransferase"/>
</dbReference>
<proteinExistence type="predicted"/>
<dbReference type="SUPFAM" id="SSF55729">
    <property type="entry name" value="Acyl-CoA N-acyltransferases (Nat)"/>
    <property type="match status" value="1"/>
</dbReference>
<dbReference type="PANTHER" id="PTHR39173:SF1">
    <property type="entry name" value="ACETYLTRANSFERASE"/>
    <property type="match status" value="1"/>
</dbReference>
<dbReference type="PROSITE" id="PS51186">
    <property type="entry name" value="GNAT"/>
    <property type="match status" value="1"/>
</dbReference>
<dbReference type="Gene3D" id="3.40.630.30">
    <property type="match status" value="1"/>
</dbReference>